<dbReference type="CDD" id="cd22231">
    <property type="entry name" value="RHH_NikR_HicB-like"/>
    <property type="match status" value="1"/>
</dbReference>
<dbReference type="InterPro" id="IPR022789">
    <property type="entry name" value="ParD"/>
</dbReference>
<accession>A0A0P7DBT3</accession>
<dbReference type="AlphaFoldDB" id="A0A0P7DBT3"/>
<dbReference type="GO" id="GO:0006355">
    <property type="term" value="P:regulation of DNA-templated transcription"/>
    <property type="evidence" value="ECO:0007669"/>
    <property type="project" value="InterPro"/>
</dbReference>
<dbReference type="Proteomes" id="UP000237378">
    <property type="component" value="Unassembled WGS sequence"/>
</dbReference>
<dbReference type="InterPro" id="IPR038296">
    <property type="entry name" value="ParD_sf"/>
</dbReference>
<organism evidence="5 6">
    <name type="scientific">Pseudomonas putida</name>
    <name type="common">Arthrobacter siderocapsulatus</name>
    <dbReference type="NCBI Taxonomy" id="303"/>
    <lineage>
        <taxon>Bacteria</taxon>
        <taxon>Pseudomonadati</taxon>
        <taxon>Pseudomonadota</taxon>
        <taxon>Gammaproteobacteria</taxon>
        <taxon>Pseudomonadales</taxon>
        <taxon>Pseudomonadaceae</taxon>
        <taxon>Pseudomonas</taxon>
    </lineage>
</organism>
<comment type="function">
    <text evidence="4">Antitoxin component of a type II toxin-antitoxin (TA) system. Neutralizes the effect of toxin ParE.</text>
</comment>
<dbReference type="PANTHER" id="PTHR36582">
    <property type="entry name" value="ANTITOXIN PARD"/>
    <property type="match status" value="1"/>
</dbReference>
<evidence type="ECO:0000313" key="6">
    <source>
        <dbReference type="Proteomes" id="UP000237378"/>
    </source>
</evidence>
<reference evidence="5 6" key="2">
    <citation type="submission" date="2018-03" db="EMBL/GenBank/DDBJ databases">
        <title>Draft genome of Pseudomonas putida strain KH-18-2.</title>
        <authorList>
            <person name="Yoshizawa S."/>
            <person name="Khan N.H."/>
            <person name="Nishimura M."/>
            <person name="Chiura H.X."/>
            <person name="Ogura Y."/>
            <person name="Hayashi T."/>
            <person name="Kogure K."/>
        </authorList>
    </citation>
    <scope>NUCLEOTIDE SEQUENCE [LARGE SCALE GENOMIC DNA]</scope>
    <source>
        <strain evidence="5 6">KH-18-2</strain>
    </source>
</reference>
<dbReference type="RefSeq" id="WP_023628684.1">
    <property type="nucleotide sequence ID" value="NZ_CAKNBT010000054.1"/>
</dbReference>
<protein>
    <recommendedName>
        <fullName evidence="2">Antitoxin ParD</fullName>
    </recommendedName>
</protein>
<evidence type="ECO:0000256" key="1">
    <source>
        <dbReference type="ARBA" id="ARBA00008580"/>
    </source>
</evidence>
<name>A0A0P7DBT3_PSEPU</name>
<proteinExistence type="inferred from homology"/>
<evidence type="ECO:0000313" key="5">
    <source>
        <dbReference type="EMBL" id="POG03602.1"/>
    </source>
</evidence>
<dbReference type="InterPro" id="IPR010985">
    <property type="entry name" value="Ribbon_hlx_hlx"/>
</dbReference>
<dbReference type="NCBIfam" id="TIGR02606">
    <property type="entry name" value="antidote_CC2985"/>
    <property type="match status" value="1"/>
</dbReference>
<dbReference type="PANTHER" id="PTHR36582:SF2">
    <property type="entry name" value="ANTITOXIN PARD"/>
    <property type="match status" value="1"/>
</dbReference>
<dbReference type="Pfam" id="PF03693">
    <property type="entry name" value="ParD_antitoxin"/>
    <property type="match status" value="1"/>
</dbReference>
<dbReference type="EMBL" id="MING01000083">
    <property type="protein sequence ID" value="POG03602.1"/>
    <property type="molecule type" value="Genomic_DNA"/>
</dbReference>
<evidence type="ECO:0000256" key="3">
    <source>
        <dbReference type="ARBA" id="ARBA00022649"/>
    </source>
</evidence>
<comment type="similarity">
    <text evidence="1">Belongs to the ParD antitoxin family.</text>
</comment>
<sequence>MATHNVVVPQPMEQSIDELVSTGRYQNFSEVVRAGIRMLLEHEAAEAARLEALRNATSVGIMQVEAGQYDEIDPANLAAYLNNLGRLAGEKHE</sequence>
<evidence type="ECO:0000256" key="2">
    <source>
        <dbReference type="ARBA" id="ARBA00017940"/>
    </source>
</evidence>
<keyword evidence="3" id="KW-1277">Toxin-antitoxin system</keyword>
<reference evidence="5 6" key="1">
    <citation type="submission" date="2016-08" db="EMBL/GenBank/DDBJ databases">
        <authorList>
            <person name="Seilhamer J.J."/>
        </authorList>
    </citation>
    <scope>NUCLEOTIDE SEQUENCE [LARGE SCALE GENOMIC DNA]</scope>
    <source>
        <strain evidence="5 6">KH-18-2</strain>
    </source>
</reference>
<dbReference type="OrthoDB" id="9815501at2"/>
<dbReference type="Gene3D" id="6.10.10.120">
    <property type="entry name" value="Antitoxin ParD1-like"/>
    <property type="match status" value="1"/>
</dbReference>
<dbReference type="SUPFAM" id="SSF47598">
    <property type="entry name" value="Ribbon-helix-helix"/>
    <property type="match status" value="1"/>
</dbReference>
<gene>
    <name evidence="5" type="ORF">BGP82_20270</name>
</gene>
<comment type="caution">
    <text evidence="5">The sequence shown here is derived from an EMBL/GenBank/DDBJ whole genome shotgun (WGS) entry which is preliminary data.</text>
</comment>
<evidence type="ECO:0000256" key="4">
    <source>
        <dbReference type="ARBA" id="ARBA00037106"/>
    </source>
</evidence>